<keyword evidence="1" id="KW-0472">Membrane</keyword>
<evidence type="ECO:0000256" key="1">
    <source>
        <dbReference type="SAM" id="Phobius"/>
    </source>
</evidence>
<sequence length="137" mass="15100">MVAVLMVDVVAEMAEDVKHLINSRVSKVKSLDDIEEGTYWNRLPVSEDSNSCSQGALTASERANGSGSAAENLNNLVQPEVCCHVVIDFVIHESKNGLITYELCHLISLPFLYFEVVIFTFWMITVEKFSSAAAADD</sequence>
<evidence type="ECO:0000313" key="2">
    <source>
        <dbReference type="EMBL" id="CAK7339809.1"/>
    </source>
</evidence>
<dbReference type="Proteomes" id="UP001314170">
    <property type="component" value="Unassembled WGS sequence"/>
</dbReference>
<comment type="caution">
    <text evidence="2">The sequence shown here is derived from an EMBL/GenBank/DDBJ whole genome shotgun (WGS) entry which is preliminary data.</text>
</comment>
<keyword evidence="1" id="KW-0812">Transmembrane</keyword>
<organism evidence="2 3">
    <name type="scientific">Dovyalis caffra</name>
    <dbReference type="NCBI Taxonomy" id="77055"/>
    <lineage>
        <taxon>Eukaryota</taxon>
        <taxon>Viridiplantae</taxon>
        <taxon>Streptophyta</taxon>
        <taxon>Embryophyta</taxon>
        <taxon>Tracheophyta</taxon>
        <taxon>Spermatophyta</taxon>
        <taxon>Magnoliopsida</taxon>
        <taxon>eudicotyledons</taxon>
        <taxon>Gunneridae</taxon>
        <taxon>Pentapetalae</taxon>
        <taxon>rosids</taxon>
        <taxon>fabids</taxon>
        <taxon>Malpighiales</taxon>
        <taxon>Salicaceae</taxon>
        <taxon>Flacourtieae</taxon>
        <taxon>Dovyalis</taxon>
    </lineage>
</organism>
<gene>
    <name evidence="2" type="ORF">DCAF_LOCUS14885</name>
</gene>
<dbReference type="EMBL" id="CAWUPB010001158">
    <property type="protein sequence ID" value="CAK7339809.1"/>
    <property type="molecule type" value="Genomic_DNA"/>
</dbReference>
<evidence type="ECO:0000313" key="3">
    <source>
        <dbReference type="Proteomes" id="UP001314170"/>
    </source>
</evidence>
<feature type="transmembrane region" description="Helical" evidence="1">
    <location>
        <begin position="103"/>
        <end position="124"/>
    </location>
</feature>
<keyword evidence="1" id="KW-1133">Transmembrane helix</keyword>
<dbReference type="AlphaFoldDB" id="A0AAV1RT03"/>
<proteinExistence type="predicted"/>
<protein>
    <submittedName>
        <fullName evidence="2">Uncharacterized protein</fullName>
    </submittedName>
</protein>
<accession>A0AAV1RT03</accession>
<reference evidence="2 3" key="1">
    <citation type="submission" date="2024-01" db="EMBL/GenBank/DDBJ databases">
        <authorList>
            <person name="Waweru B."/>
        </authorList>
    </citation>
    <scope>NUCLEOTIDE SEQUENCE [LARGE SCALE GENOMIC DNA]</scope>
</reference>
<name>A0AAV1RT03_9ROSI</name>
<keyword evidence="3" id="KW-1185">Reference proteome</keyword>